<comment type="pathway">
    <text evidence="3">Glycan metabolism; pectin biosynthesis.</text>
</comment>
<keyword evidence="11" id="KW-0735">Signal-anchor</keyword>
<dbReference type="PANTHER" id="PTHR13778">
    <property type="entry name" value="GLYCOSYLTRANSFERASE 8 DOMAIN-CONTAINING PROTEIN"/>
    <property type="match status" value="1"/>
</dbReference>
<keyword evidence="15" id="KW-0576">Peroxisome</keyword>
<comment type="similarity">
    <text evidence="4">Belongs to the glycosyltransferase 8 family.</text>
</comment>
<evidence type="ECO:0000256" key="6">
    <source>
        <dbReference type="ARBA" id="ARBA00012598"/>
    </source>
</evidence>
<evidence type="ECO:0000313" key="20">
    <source>
        <dbReference type="Proteomes" id="UP000657918"/>
    </source>
</evidence>
<evidence type="ECO:0000256" key="1">
    <source>
        <dbReference type="ARBA" id="ARBA00004275"/>
    </source>
</evidence>
<comment type="subcellular location">
    <subcellularLocation>
        <location evidence="18">Endomembrane system</location>
        <topology evidence="18">Single-pass type II membrane protein</topology>
    </subcellularLocation>
    <subcellularLocation>
        <location evidence="1">Peroxisome</location>
    </subcellularLocation>
</comment>
<keyword evidence="8" id="KW-0328">Glycosyltransferase</keyword>
<evidence type="ECO:0000256" key="5">
    <source>
        <dbReference type="ARBA" id="ARBA00009760"/>
    </source>
</evidence>
<dbReference type="GO" id="GO:0004846">
    <property type="term" value="F:urate oxidase activity"/>
    <property type="evidence" value="ECO:0007669"/>
    <property type="project" value="UniProtKB-EC"/>
</dbReference>
<keyword evidence="7" id="KW-0659">Purine metabolism</keyword>
<name>A0A835JWS1_9ROSI</name>
<evidence type="ECO:0000256" key="17">
    <source>
        <dbReference type="ARBA" id="ARBA00031317"/>
    </source>
</evidence>
<keyword evidence="12" id="KW-1133">Transmembrane helix</keyword>
<organism evidence="19 20">
    <name type="scientific">Salix dunnii</name>
    <dbReference type="NCBI Taxonomy" id="1413687"/>
    <lineage>
        <taxon>Eukaryota</taxon>
        <taxon>Viridiplantae</taxon>
        <taxon>Streptophyta</taxon>
        <taxon>Embryophyta</taxon>
        <taxon>Tracheophyta</taxon>
        <taxon>Spermatophyta</taxon>
        <taxon>Magnoliopsida</taxon>
        <taxon>eudicotyledons</taxon>
        <taxon>Gunneridae</taxon>
        <taxon>Pentapetalae</taxon>
        <taxon>rosids</taxon>
        <taxon>fabids</taxon>
        <taxon>Malpighiales</taxon>
        <taxon>Salicaceae</taxon>
        <taxon>Saliceae</taxon>
        <taxon>Salix</taxon>
    </lineage>
</organism>
<accession>A0A835JWS1</accession>
<dbReference type="FunFam" id="3.10.270.10:FF:000001">
    <property type="entry name" value="Uricase"/>
    <property type="match status" value="1"/>
</dbReference>
<keyword evidence="9" id="KW-0808">Transferase</keyword>
<dbReference type="OrthoDB" id="9992118at2759"/>
<evidence type="ECO:0000256" key="12">
    <source>
        <dbReference type="ARBA" id="ARBA00022989"/>
    </source>
</evidence>
<gene>
    <name evidence="19" type="ORF">SADUNF_Sadunf10G0188700</name>
</gene>
<dbReference type="SUPFAM" id="SSF55620">
    <property type="entry name" value="Tetrahydrobiopterin biosynthesis enzymes-like"/>
    <property type="match status" value="2"/>
</dbReference>
<keyword evidence="14" id="KW-0472">Membrane</keyword>
<evidence type="ECO:0000256" key="14">
    <source>
        <dbReference type="ARBA" id="ARBA00023136"/>
    </source>
</evidence>
<evidence type="ECO:0000256" key="2">
    <source>
        <dbReference type="ARBA" id="ARBA00004831"/>
    </source>
</evidence>
<dbReference type="EC" id="1.7.3.3" evidence="6"/>
<dbReference type="GO" id="GO:0005777">
    <property type="term" value="C:peroxisome"/>
    <property type="evidence" value="ECO:0007669"/>
    <property type="project" value="UniProtKB-SubCell"/>
</dbReference>
<proteinExistence type="inferred from homology"/>
<comment type="caution">
    <text evidence="19">The sequence shown here is derived from an EMBL/GenBank/DDBJ whole genome shotgun (WGS) entry which is preliminary data.</text>
</comment>
<protein>
    <recommendedName>
        <fullName evidence="6">factor independent urate hydroxylase</fullName>
        <ecNumber evidence="6">1.7.3.3</ecNumber>
    </recommendedName>
    <alternativeName>
        <fullName evidence="17">Urate oxidase</fullName>
    </alternativeName>
</protein>
<dbReference type="GO" id="GO:0019628">
    <property type="term" value="P:urate catabolic process"/>
    <property type="evidence" value="ECO:0007669"/>
    <property type="project" value="UniProtKB-UniPathway"/>
</dbReference>
<dbReference type="InterPro" id="IPR002495">
    <property type="entry name" value="Glyco_trans_8"/>
</dbReference>
<dbReference type="EMBL" id="JADGMS010000010">
    <property type="protein sequence ID" value="KAF9675025.1"/>
    <property type="molecule type" value="Genomic_DNA"/>
</dbReference>
<dbReference type="PANTHER" id="PTHR13778:SF5">
    <property type="entry name" value="HEXOSYLTRANSFERASE"/>
    <property type="match status" value="1"/>
</dbReference>
<keyword evidence="20" id="KW-1185">Reference proteome</keyword>
<evidence type="ECO:0000256" key="3">
    <source>
        <dbReference type="ARBA" id="ARBA00004877"/>
    </source>
</evidence>
<keyword evidence="13" id="KW-0560">Oxidoreductase</keyword>
<dbReference type="SUPFAM" id="SSF53756">
    <property type="entry name" value="UDP-Glycosyltransferase/glycogen phosphorylase"/>
    <property type="match status" value="1"/>
</dbReference>
<dbReference type="InterPro" id="IPR029044">
    <property type="entry name" value="Nucleotide-diphossugar_trans"/>
</dbReference>
<evidence type="ECO:0000256" key="16">
    <source>
        <dbReference type="ARBA" id="ARBA00023180"/>
    </source>
</evidence>
<dbReference type="InterPro" id="IPR019842">
    <property type="entry name" value="Uricase_CS"/>
</dbReference>
<dbReference type="GO" id="GO:0016757">
    <property type="term" value="F:glycosyltransferase activity"/>
    <property type="evidence" value="ECO:0007669"/>
    <property type="project" value="UniProtKB-KW"/>
</dbReference>
<sequence length="922" mass="104544">MANKLDGFNFEQRHGKARVRVARVWRNKSDNIHSMVEWNVSISLLSDCVNSYVRDDNSDIVATDTMKNTVYVKAKECSEQLSAENFAILLARHFTSFYKQVTTAIVKIVEKPWERVHVNGQPHEHGFKLGSEKHTAEVIVQKSGVLKLTSGIEGLSVLKTTKSGFEGFVRDQYTALPETRERMLATEVTALWRQTPLLYLVTGKYSYESVSSIPRNPLYFTERYLDVKKSLANTFFGPPKEGVYSASVQSTLFQMAKAVLNRFPDISSIQLKMPNIHFLPVNISSKENTIVKVELQFNDDVFLPTDEPHGSIEASLSRFCVDPSKVVKVVRAADVEFFDPIKLIRQSHAFVLPSRGEEWGRLLLGAMSMSLPVISTNWSGAAEYLTEENSYPLPVDRKSEGMVGPYKGHLWAEPSIPKLQLLMRNVIVNVEEANMRGRRAREDMIRSFSPRTVADILIHFYAVMNPGFMQPGSFSGFSVSKPNRPISFSFHEDQTRSLAPKVLSQEQYSILPSEESSLPHNLTNHSPSMLSINHQYLSLSNLILTSPNNASPLSPLNTTYPCLSQNPPSPVQDRMASRTFILLLGLLSFIIVANTVSSLPSSSGGIRLGVIRKPSADVPVFREAPAFRNGDSCGPQRLHIVMTLDANYLRGTMAAIFSILQHSTCPENMEFHFLWARFDREVFSSIKSTFPSLNYKFYRFDSNRVRGKISKSIRQSLDQPLNYARIYLADIIPSYVKRVIYLDSDLVVVDDIAKLWEVDLENRVLAAPEYCHANFTYYFSNLFWLDPALAKTFQGRRPCYFNTGVMVVDLKKWRQGRLTQKVEEWMTVQKQKRIYHLGSLPPFLLVLAGNIKGVDHRWNQHGLGGDNMEGKCRSLHPGPISLLHWSGKGKPWLRLDSRKPCIVDHLWAPYDLYRSSMHALEE</sequence>
<evidence type="ECO:0000256" key="4">
    <source>
        <dbReference type="ARBA" id="ARBA00006351"/>
    </source>
</evidence>
<dbReference type="PROSITE" id="PS00366">
    <property type="entry name" value="URICASE"/>
    <property type="match status" value="1"/>
</dbReference>
<dbReference type="Gene3D" id="3.40.50.2000">
    <property type="entry name" value="Glycogen Phosphorylase B"/>
    <property type="match status" value="1"/>
</dbReference>
<evidence type="ECO:0000256" key="11">
    <source>
        <dbReference type="ARBA" id="ARBA00022968"/>
    </source>
</evidence>
<evidence type="ECO:0000256" key="15">
    <source>
        <dbReference type="ARBA" id="ARBA00023140"/>
    </source>
</evidence>
<reference evidence="19 20" key="1">
    <citation type="submission" date="2020-10" db="EMBL/GenBank/DDBJ databases">
        <title>Plant Genome Project.</title>
        <authorList>
            <person name="Zhang R.-G."/>
        </authorList>
    </citation>
    <scope>NUCLEOTIDE SEQUENCE [LARGE SCALE GENOMIC DNA]</scope>
    <source>
        <strain evidence="19">FAFU-HL-1</strain>
        <tissue evidence="19">Leaf</tissue>
    </source>
</reference>
<dbReference type="InterPro" id="IPR050748">
    <property type="entry name" value="Glycosyltrans_8_dom-fam"/>
</dbReference>
<dbReference type="FunFam" id="3.90.550.10:FF:000024">
    <property type="entry name" value="Hexosyltransferase"/>
    <property type="match status" value="1"/>
</dbReference>
<dbReference type="UniPathway" id="UPA00394">
    <property type="reaction ID" value="UER00650"/>
</dbReference>
<dbReference type="GO" id="GO:0005794">
    <property type="term" value="C:Golgi apparatus"/>
    <property type="evidence" value="ECO:0007669"/>
    <property type="project" value="TreeGrafter"/>
</dbReference>
<dbReference type="PRINTS" id="PR00093">
    <property type="entry name" value="URICASE"/>
</dbReference>
<dbReference type="Pfam" id="PF13692">
    <property type="entry name" value="Glyco_trans_1_4"/>
    <property type="match status" value="1"/>
</dbReference>
<evidence type="ECO:0000256" key="8">
    <source>
        <dbReference type="ARBA" id="ARBA00022676"/>
    </source>
</evidence>
<dbReference type="SUPFAM" id="SSF53448">
    <property type="entry name" value="Nucleotide-diphospho-sugar transferases"/>
    <property type="match status" value="1"/>
</dbReference>
<keyword evidence="16" id="KW-0325">Glycoprotein</keyword>
<evidence type="ECO:0000256" key="13">
    <source>
        <dbReference type="ARBA" id="ARBA00023002"/>
    </source>
</evidence>
<dbReference type="Gene3D" id="3.10.270.10">
    <property type="entry name" value="Urate Oxidase"/>
    <property type="match status" value="1"/>
</dbReference>
<dbReference type="InterPro" id="IPR002042">
    <property type="entry name" value="Uricase"/>
</dbReference>
<evidence type="ECO:0000256" key="18">
    <source>
        <dbReference type="ARBA" id="ARBA00060399"/>
    </source>
</evidence>
<dbReference type="AlphaFoldDB" id="A0A835JWS1"/>
<evidence type="ECO:0000256" key="10">
    <source>
        <dbReference type="ARBA" id="ARBA00022692"/>
    </source>
</evidence>
<evidence type="ECO:0000256" key="7">
    <source>
        <dbReference type="ARBA" id="ARBA00022631"/>
    </source>
</evidence>
<evidence type="ECO:0000256" key="9">
    <source>
        <dbReference type="ARBA" id="ARBA00022679"/>
    </source>
</evidence>
<dbReference type="Pfam" id="PF01501">
    <property type="entry name" value="Glyco_transf_8"/>
    <property type="match status" value="1"/>
</dbReference>
<evidence type="ECO:0000313" key="19">
    <source>
        <dbReference type="EMBL" id="KAF9675025.1"/>
    </source>
</evidence>
<dbReference type="Gene3D" id="3.90.550.10">
    <property type="entry name" value="Spore Coat Polysaccharide Biosynthesis Protein SpsA, Chain A"/>
    <property type="match status" value="1"/>
</dbReference>
<dbReference type="GO" id="GO:0006144">
    <property type="term" value="P:purine nucleobase metabolic process"/>
    <property type="evidence" value="ECO:0007669"/>
    <property type="project" value="UniProtKB-KW"/>
</dbReference>
<dbReference type="NCBIfam" id="TIGR03383">
    <property type="entry name" value="urate_oxi"/>
    <property type="match status" value="1"/>
</dbReference>
<dbReference type="Pfam" id="PF01014">
    <property type="entry name" value="Uricase"/>
    <property type="match status" value="2"/>
</dbReference>
<keyword evidence="10" id="KW-0812">Transmembrane</keyword>
<comment type="pathway">
    <text evidence="2">Purine metabolism; urate degradation; (S)-allantoin from urate: step 1/3.</text>
</comment>
<dbReference type="Proteomes" id="UP000657918">
    <property type="component" value="Unassembled WGS sequence"/>
</dbReference>
<dbReference type="CDD" id="cd00445">
    <property type="entry name" value="Uricase"/>
    <property type="match status" value="1"/>
</dbReference>
<comment type="similarity">
    <text evidence="5">Belongs to the uricase family.</text>
</comment>